<reference evidence="1 2" key="1">
    <citation type="submission" date="2021-10" db="EMBL/GenBank/DDBJ databases">
        <title>Anaerobic single-cell dispensing facilitates the cultivation of human gut bacteria.</title>
        <authorList>
            <person name="Afrizal A."/>
        </authorList>
    </citation>
    <scope>NUCLEOTIDE SEQUENCE [LARGE SCALE GENOMIC DNA]</scope>
    <source>
        <strain evidence="1 2">CLA-AA-H200</strain>
    </source>
</reference>
<evidence type="ECO:0000313" key="2">
    <source>
        <dbReference type="Proteomes" id="UP001198151"/>
    </source>
</evidence>
<sequence length="157" mass="17943">MAKETEIREIIKSAGYEPVEDRCIIVSYAPENLSDAIVKFFGVSTEFFVLQICENELVLVPFGKLDWGLKKEVTLAIPFDEIRNVEIKEAGLNYYLAITMKDDVITLSVQQKELSDFRSSGMLGRGFLSGNWHRENMDATLEMLRSIPDRRMRKGSE</sequence>
<protein>
    <submittedName>
        <fullName evidence="1">Uncharacterized protein</fullName>
    </submittedName>
</protein>
<gene>
    <name evidence="1" type="ORF">LKD70_07520</name>
</gene>
<proteinExistence type="predicted"/>
<name>A0ABS8FXG1_9FIRM</name>
<evidence type="ECO:0000313" key="1">
    <source>
        <dbReference type="EMBL" id="MCC2254274.1"/>
    </source>
</evidence>
<dbReference type="Proteomes" id="UP001198151">
    <property type="component" value="Unassembled WGS sequence"/>
</dbReference>
<dbReference type="EMBL" id="JAJEQX010000011">
    <property type="protein sequence ID" value="MCC2254274.1"/>
    <property type="molecule type" value="Genomic_DNA"/>
</dbReference>
<organism evidence="1 2">
    <name type="scientific">Ruminococcus turbiniformis</name>
    <dbReference type="NCBI Taxonomy" id="2881258"/>
    <lineage>
        <taxon>Bacteria</taxon>
        <taxon>Bacillati</taxon>
        <taxon>Bacillota</taxon>
        <taxon>Clostridia</taxon>
        <taxon>Eubacteriales</taxon>
        <taxon>Oscillospiraceae</taxon>
        <taxon>Ruminococcus</taxon>
    </lineage>
</organism>
<comment type="caution">
    <text evidence="1">The sequence shown here is derived from an EMBL/GenBank/DDBJ whole genome shotgun (WGS) entry which is preliminary data.</text>
</comment>
<keyword evidence="2" id="KW-1185">Reference proteome</keyword>
<accession>A0ABS8FXG1</accession>
<dbReference type="RefSeq" id="WP_227707411.1">
    <property type="nucleotide sequence ID" value="NZ_JAJEQX010000011.1"/>
</dbReference>